<dbReference type="GO" id="GO:0016791">
    <property type="term" value="F:phosphatase activity"/>
    <property type="evidence" value="ECO:0007669"/>
    <property type="project" value="UniProtKB-ARBA"/>
</dbReference>
<protein>
    <submittedName>
        <fullName evidence="1">Epoxide hydrolase</fullName>
    </submittedName>
</protein>
<organism evidence="1 2">
    <name type="scientific">Gymnopilus junonius</name>
    <name type="common">Spectacular rustgill mushroom</name>
    <name type="synonym">Gymnopilus spectabilis subsp. junonius</name>
    <dbReference type="NCBI Taxonomy" id="109634"/>
    <lineage>
        <taxon>Eukaryota</taxon>
        <taxon>Fungi</taxon>
        <taxon>Dikarya</taxon>
        <taxon>Basidiomycota</taxon>
        <taxon>Agaricomycotina</taxon>
        <taxon>Agaricomycetes</taxon>
        <taxon>Agaricomycetidae</taxon>
        <taxon>Agaricales</taxon>
        <taxon>Agaricineae</taxon>
        <taxon>Hymenogastraceae</taxon>
        <taxon>Gymnopilus</taxon>
    </lineage>
</organism>
<comment type="caution">
    <text evidence="1">The sequence shown here is derived from an EMBL/GenBank/DDBJ whole genome shotgun (WGS) entry which is preliminary data.</text>
</comment>
<dbReference type="NCBIfam" id="TIGR01509">
    <property type="entry name" value="HAD-SF-IA-v3"/>
    <property type="match status" value="1"/>
</dbReference>
<dbReference type="InterPro" id="IPR006439">
    <property type="entry name" value="HAD-SF_hydro_IA"/>
</dbReference>
<dbReference type="PANTHER" id="PTHR47829">
    <property type="entry name" value="HYDROLASE, PUTATIVE (AFU_ORTHOLOGUE AFUA_1G12880)-RELATED"/>
    <property type="match status" value="1"/>
</dbReference>
<dbReference type="SUPFAM" id="SSF56784">
    <property type="entry name" value="HAD-like"/>
    <property type="match status" value="1"/>
</dbReference>
<dbReference type="Pfam" id="PF00702">
    <property type="entry name" value="Hydrolase"/>
    <property type="match status" value="1"/>
</dbReference>
<dbReference type="Gene3D" id="3.40.50.1000">
    <property type="entry name" value="HAD superfamily/HAD-like"/>
    <property type="match status" value="1"/>
</dbReference>
<dbReference type="Proteomes" id="UP000724874">
    <property type="component" value="Unassembled WGS sequence"/>
</dbReference>
<dbReference type="OrthoDB" id="1694274at2759"/>
<evidence type="ECO:0000313" key="2">
    <source>
        <dbReference type="Proteomes" id="UP000724874"/>
    </source>
</evidence>
<keyword evidence="1" id="KW-0378">Hydrolase</keyword>
<dbReference type="SFLD" id="SFLDS00003">
    <property type="entry name" value="Haloacid_Dehalogenase"/>
    <property type="match status" value="1"/>
</dbReference>
<sequence>MFKAVIFDIGGVVLQSPFTAIAQYENKLGLPAHYINCSITGRGRNGAWQRFERGELELFDFYKAFGHDLSDSSNGNIWYKEYCERRGFPCPELPQKLDIDGRELFGAMMQATKHYEPYMRSAIWRLRAAGKYRIIALTNNFAKIDVPAEERDFLGWNQGTIPDHLRALFDDFCDSSVYGLRKPEPEFYLLACKRNGIKPSEAIFLDDIGLNLKAAKALGMETILVVIGKTLEAVKELEKKVGLDLTSPALDSRL</sequence>
<accession>A0A9P5TPT0</accession>
<dbReference type="PRINTS" id="PR00413">
    <property type="entry name" value="HADHALOGNASE"/>
</dbReference>
<dbReference type="InterPro" id="IPR052898">
    <property type="entry name" value="ACAD10-like"/>
</dbReference>
<dbReference type="SFLD" id="SFLDG01129">
    <property type="entry name" value="C1.5:_HAD__Beta-PGM__Phosphata"/>
    <property type="match status" value="1"/>
</dbReference>
<gene>
    <name evidence="1" type="ORF">CPB84DRAFT_1770705</name>
</gene>
<dbReference type="InterPro" id="IPR036412">
    <property type="entry name" value="HAD-like_sf"/>
</dbReference>
<reference evidence="1" key="1">
    <citation type="submission" date="2020-11" db="EMBL/GenBank/DDBJ databases">
        <authorList>
            <consortium name="DOE Joint Genome Institute"/>
            <person name="Ahrendt S."/>
            <person name="Riley R."/>
            <person name="Andreopoulos W."/>
            <person name="LaButti K."/>
            <person name="Pangilinan J."/>
            <person name="Ruiz-duenas F.J."/>
            <person name="Barrasa J.M."/>
            <person name="Sanchez-Garcia M."/>
            <person name="Camarero S."/>
            <person name="Miyauchi S."/>
            <person name="Serrano A."/>
            <person name="Linde D."/>
            <person name="Babiker R."/>
            <person name="Drula E."/>
            <person name="Ayuso-Fernandez I."/>
            <person name="Pacheco R."/>
            <person name="Padilla G."/>
            <person name="Ferreira P."/>
            <person name="Barriuso J."/>
            <person name="Kellner H."/>
            <person name="Castanera R."/>
            <person name="Alfaro M."/>
            <person name="Ramirez L."/>
            <person name="Pisabarro A.G."/>
            <person name="Kuo A."/>
            <person name="Tritt A."/>
            <person name="Lipzen A."/>
            <person name="He G."/>
            <person name="Yan M."/>
            <person name="Ng V."/>
            <person name="Cullen D."/>
            <person name="Martin F."/>
            <person name="Rosso M.-N."/>
            <person name="Henrissat B."/>
            <person name="Hibbett D."/>
            <person name="Martinez A.T."/>
            <person name="Grigoriev I.V."/>
        </authorList>
    </citation>
    <scope>NUCLEOTIDE SEQUENCE</scope>
    <source>
        <strain evidence="1">AH 44721</strain>
    </source>
</reference>
<keyword evidence="2" id="KW-1185">Reference proteome</keyword>
<dbReference type="AlphaFoldDB" id="A0A9P5TPT0"/>
<dbReference type="CDD" id="cd02603">
    <property type="entry name" value="HAD_sEH-N_like"/>
    <property type="match status" value="1"/>
</dbReference>
<dbReference type="InterPro" id="IPR023198">
    <property type="entry name" value="PGP-like_dom2"/>
</dbReference>
<proteinExistence type="predicted"/>
<evidence type="ECO:0000313" key="1">
    <source>
        <dbReference type="EMBL" id="KAF8905976.1"/>
    </source>
</evidence>
<dbReference type="PANTHER" id="PTHR47829:SF1">
    <property type="entry name" value="HAD FAMILY PHOSPHATASE"/>
    <property type="match status" value="1"/>
</dbReference>
<dbReference type="Gene3D" id="1.10.150.240">
    <property type="entry name" value="Putative phosphatase, domain 2"/>
    <property type="match status" value="1"/>
</dbReference>
<name>A0A9P5TPT0_GYMJU</name>
<dbReference type="InterPro" id="IPR023214">
    <property type="entry name" value="HAD_sf"/>
</dbReference>
<dbReference type="EMBL" id="JADNYJ010000020">
    <property type="protein sequence ID" value="KAF8905976.1"/>
    <property type="molecule type" value="Genomic_DNA"/>
</dbReference>